<evidence type="ECO:0000256" key="12">
    <source>
        <dbReference type="ARBA" id="ARBA00056663"/>
    </source>
</evidence>
<sequence length="160" mass="17149">MKDGFRQRLFIVVGILLGVGAAAWLVFSAISDNMRYFVSPSEIKAGLAPNDYALRVGGLVVTGSVRRSDRGEGLTVYFELTDNAATIPVVYTGILPDLFREGQGIVATGNLDANGVFAAREVLAKHDENYMPKEVQEALEKARGATDVGDALRKSAGETL</sequence>
<keyword evidence="3" id="KW-0997">Cell inner membrane</keyword>
<feature type="binding site" description="axial binding residue" evidence="13 14">
    <location>
        <position position="130"/>
    </location>
    <ligand>
        <name>heme</name>
        <dbReference type="ChEBI" id="CHEBI:30413"/>
    </ligand>
    <ligandPart>
        <name>Fe</name>
        <dbReference type="ChEBI" id="CHEBI:18248"/>
    </ligandPart>
</feature>
<dbReference type="AlphaFoldDB" id="A0A450SJA0"/>
<comment type="function">
    <text evidence="12 13">Heme chaperone required for the biogenesis of c-type cytochromes. Transiently binds heme delivered by CcmC and transfers the heme to apo-cytochromes in a process facilitated by CcmF and CcmH.</text>
</comment>
<organism evidence="16">
    <name type="scientific">Candidatus Kentrum sp. FW</name>
    <dbReference type="NCBI Taxonomy" id="2126338"/>
    <lineage>
        <taxon>Bacteria</taxon>
        <taxon>Pseudomonadati</taxon>
        <taxon>Pseudomonadota</taxon>
        <taxon>Gammaproteobacteria</taxon>
        <taxon>Candidatus Kentrum</taxon>
    </lineage>
</organism>
<dbReference type="SUPFAM" id="SSF82093">
    <property type="entry name" value="Heme chaperone CcmE"/>
    <property type="match status" value="1"/>
</dbReference>
<dbReference type="GO" id="GO:0017003">
    <property type="term" value="P:protein-heme linkage"/>
    <property type="evidence" value="ECO:0007669"/>
    <property type="project" value="UniProtKB-UniRule"/>
</dbReference>
<evidence type="ECO:0000256" key="1">
    <source>
        <dbReference type="ARBA" id="ARBA00004533"/>
    </source>
</evidence>
<dbReference type="InterPro" id="IPR036127">
    <property type="entry name" value="CcmE-like_sf"/>
</dbReference>
<evidence type="ECO:0000256" key="13">
    <source>
        <dbReference type="HAMAP-Rule" id="MF_01959"/>
    </source>
</evidence>
<keyword evidence="6 13" id="KW-0479">Metal-binding</keyword>
<dbReference type="PANTHER" id="PTHR34128:SF2">
    <property type="entry name" value="CYTOCHROME C-TYPE BIOGENESIS PROTEIN CCME HOMOLOG, MITOCHONDRIAL"/>
    <property type="match status" value="1"/>
</dbReference>
<dbReference type="Pfam" id="PF03100">
    <property type="entry name" value="CcmE"/>
    <property type="match status" value="1"/>
</dbReference>
<keyword evidence="8 13" id="KW-0735">Signal-anchor</keyword>
<evidence type="ECO:0000256" key="8">
    <source>
        <dbReference type="ARBA" id="ARBA00022968"/>
    </source>
</evidence>
<keyword evidence="5 13" id="KW-0812">Transmembrane</keyword>
<feature type="topological domain" description="Extracellular" evidence="13">
    <location>
        <begin position="30"/>
        <end position="160"/>
    </location>
</feature>
<dbReference type="EMBL" id="CAADEW010000019">
    <property type="protein sequence ID" value="VFJ48300.1"/>
    <property type="molecule type" value="Genomic_DNA"/>
</dbReference>
<comment type="similarity">
    <text evidence="13">Belongs to the CcmE/CycJ family.</text>
</comment>
<dbReference type="NCBIfam" id="NF009727">
    <property type="entry name" value="PRK13254.1-1"/>
    <property type="match status" value="1"/>
</dbReference>
<dbReference type="HAMAP" id="MF_01959">
    <property type="entry name" value="CcmE"/>
    <property type="match status" value="1"/>
</dbReference>
<keyword evidence="7 13" id="KW-0201">Cytochrome c-type biogenesis</keyword>
<proteinExistence type="inferred from homology"/>
<dbReference type="NCBIfam" id="NF009731">
    <property type="entry name" value="PRK13254.1-5"/>
    <property type="match status" value="1"/>
</dbReference>
<dbReference type="FunFam" id="2.40.50.140:FF:000104">
    <property type="entry name" value="Cytochrome c-type biogenesis protein CcmE"/>
    <property type="match status" value="1"/>
</dbReference>
<feature type="topological domain" description="Cytoplasmic" evidence="13">
    <location>
        <begin position="1"/>
        <end position="8"/>
    </location>
</feature>
<protein>
    <recommendedName>
        <fullName evidence="13">Cytochrome c-type biogenesis protein CcmE</fullName>
    </recommendedName>
    <alternativeName>
        <fullName evidence="13">Cytochrome c maturation protein E</fullName>
    </alternativeName>
    <alternativeName>
        <fullName evidence="13">Heme chaperone CcmE</fullName>
    </alternativeName>
</protein>
<evidence type="ECO:0000256" key="4">
    <source>
        <dbReference type="ARBA" id="ARBA00022617"/>
    </source>
</evidence>
<evidence type="ECO:0000313" key="15">
    <source>
        <dbReference type="EMBL" id="VFJ48300.1"/>
    </source>
</evidence>
<keyword evidence="4 13" id="KW-0349">Heme</keyword>
<evidence type="ECO:0000256" key="2">
    <source>
        <dbReference type="ARBA" id="ARBA00022475"/>
    </source>
</evidence>
<feature type="binding site" description="covalent" evidence="13 14">
    <location>
        <position position="126"/>
    </location>
    <ligand>
        <name>heme</name>
        <dbReference type="ChEBI" id="CHEBI:30413"/>
    </ligand>
</feature>
<accession>A0A450SJA0</accession>
<evidence type="ECO:0000256" key="14">
    <source>
        <dbReference type="PIRSR" id="PIRSR604329-50"/>
    </source>
</evidence>
<evidence type="ECO:0000256" key="10">
    <source>
        <dbReference type="ARBA" id="ARBA00023004"/>
    </source>
</evidence>
<dbReference type="GO" id="GO:0017004">
    <property type="term" value="P:cytochrome complex assembly"/>
    <property type="evidence" value="ECO:0007669"/>
    <property type="project" value="UniProtKB-KW"/>
</dbReference>
<evidence type="ECO:0000256" key="9">
    <source>
        <dbReference type="ARBA" id="ARBA00022989"/>
    </source>
</evidence>
<evidence type="ECO:0000256" key="3">
    <source>
        <dbReference type="ARBA" id="ARBA00022519"/>
    </source>
</evidence>
<dbReference type="PANTHER" id="PTHR34128">
    <property type="entry name" value="CYTOCHROME C-TYPE BIOGENESIS PROTEIN CCME HOMOLOG, MITOCHONDRIAL"/>
    <property type="match status" value="1"/>
</dbReference>
<keyword evidence="10 13" id="KW-0408">Iron</keyword>
<dbReference type="GO" id="GO:0046872">
    <property type="term" value="F:metal ion binding"/>
    <property type="evidence" value="ECO:0007669"/>
    <property type="project" value="UniProtKB-KW"/>
</dbReference>
<evidence type="ECO:0000256" key="5">
    <source>
        <dbReference type="ARBA" id="ARBA00022692"/>
    </source>
</evidence>
<dbReference type="InterPro" id="IPR012340">
    <property type="entry name" value="NA-bd_OB-fold"/>
</dbReference>
<gene>
    <name evidence="13" type="primary">ccmE</name>
    <name evidence="13" type="synonym">cycJ</name>
    <name evidence="15" type="ORF">BECKFW1821A_GA0114235_101938</name>
    <name evidence="16" type="ORF">BECKFW1821B_GA0114236_101515</name>
</gene>
<dbReference type="InterPro" id="IPR004329">
    <property type="entry name" value="CcmE"/>
</dbReference>
<keyword evidence="11 13" id="KW-0472">Membrane</keyword>
<reference evidence="16" key="1">
    <citation type="submission" date="2019-02" db="EMBL/GenBank/DDBJ databases">
        <authorList>
            <person name="Gruber-Vodicka R. H."/>
            <person name="Seah K. B. B."/>
        </authorList>
    </citation>
    <scope>NUCLEOTIDE SEQUENCE</scope>
    <source>
        <strain evidence="16">BECK_BZ106</strain>
        <strain evidence="15">BECK_BZ15</strain>
    </source>
</reference>
<dbReference type="NCBIfam" id="NF009729">
    <property type="entry name" value="PRK13254.1-3"/>
    <property type="match status" value="1"/>
</dbReference>
<evidence type="ECO:0000256" key="7">
    <source>
        <dbReference type="ARBA" id="ARBA00022748"/>
    </source>
</evidence>
<name>A0A450SJA0_9GAMM</name>
<dbReference type="Gene3D" id="2.40.50.140">
    <property type="entry name" value="Nucleic acid-binding proteins"/>
    <property type="match status" value="1"/>
</dbReference>
<evidence type="ECO:0000313" key="16">
    <source>
        <dbReference type="EMBL" id="VFJ53495.1"/>
    </source>
</evidence>
<comment type="subcellular location">
    <subcellularLocation>
        <location evidence="1">Cell inner membrane</location>
    </subcellularLocation>
    <subcellularLocation>
        <location evidence="13">Cell membrane</location>
        <topology evidence="13">Single-pass type II membrane protein</topology>
    </subcellularLocation>
</comment>
<keyword evidence="2 13" id="KW-1003">Cell membrane</keyword>
<evidence type="ECO:0000256" key="6">
    <source>
        <dbReference type="ARBA" id="ARBA00022723"/>
    </source>
</evidence>
<dbReference type="GO" id="GO:0005886">
    <property type="term" value="C:plasma membrane"/>
    <property type="evidence" value="ECO:0007669"/>
    <property type="project" value="UniProtKB-SubCell"/>
</dbReference>
<keyword evidence="9 13" id="KW-1133">Transmembrane helix</keyword>
<dbReference type="EMBL" id="CAADFD010000015">
    <property type="protein sequence ID" value="VFJ53495.1"/>
    <property type="molecule type" value="Genomic_DNA"/>
</dbReference>
<dbReference type="GO" id="GO:0020037">
    <property type="term" value="F:heme binding"/>
    <property type="evidence" value="ECO:0007669"/>
    <property type="project" value="InterPro"/>
</dbReference>
<evidence type="ECO:0000256" key="11">
    <source>
        <dbReference type="ARBA" id="ARBA00023136"/>
    </source>
</evidence>